<feature type="transmembrane region" description="Helical" evidence="7">
    <location>
        <begin position="239"/>
        <end position="258"/>
    </location>
</feature>
<comment type="subcellular location">
    <subcellularLocation>
        <location evidence="1">Cell membrane</location>
        <topology evidence="1">Multi-pass membrane protein</topology>
    </subcellularLocation>
</comment>
<dbReference type="InterPro" id="IPR009937">
    <property type="entry name" value="Phage_holin_3_6"/>
</dbReference>
<feature type="transmembrane region" description="Helical" evidence="7">
    <location>
        <begin position="470"/>
        <end position="496"/>
    </location>
</feature>
<accession>M2XV62</accession>
<evidence type="ECO:0000256" key="7">
    <source>
        <dbReference type="SAM" id="Phobius"/>
    </source>
</evidence>
<keyword evidence="9" id="KW-1185">Reference proteome</keyword>
<feature type="transmembrane region" description="Helical" evidence="7">
    <location>
        <begin position="194"/>
        <end position="219"/>
    </location>
</feature>
<reference evidence="8 9" key="1">
    <citation type="journal article" date="2013" name="Genome Announc.">
        <title>Draft Genome Sequence of Rhodococcus ruber Strain BKS 20-38.</title>
        <authorList>
            <person name="Bala M."/>
            <person name="Kumar S."/>
            <person name="Raghava G.P."/>
            <person name="Mayilraj S."/>
        </authorList>
    </citation>
    <scope>NUCLEOTIDE SEQUENCE [LARGE SCALE GENOMIC DNA]</scope>
    <source>
        <strain evidence="8 9">BKS 20-38</strain>
    </source>
</reference>
<protein>
    <submittedName>
        <fullName evidence="8">Ribonuclease bn</fullName>
    </submittedName>
</protein>
<evidence type="ECO:0000313" key="8">
    <source>
        <dbReference type="EMBL" id="EME64846.1"/>
    </source>
</evidence>
<dbReference type="PANTHER" id="PTHR30213:SF0">
    <property type="entry name" value="UPF0761 MEMBRANE PROTEIN YIHY"/>
    <property type="match status" value="1"/>
</dbReference>
<dbReference type="NCBIfam" id="TIGR00765">
    <property type="entry name" value="yihY_not_rbn"/>
    <property type="match status" value="1"/>
</dbReference>
<evidence type="ECO:0000256" key="3">
    <source>
        <dbReference type="ARBA" id="ARBA00022692"/>
    </source>
</evidence>
<dbReference type="AlphaFoldDB" id="M2XV62"/>
<feature type="region of interest" description="Disordered" evidence="6">
    <location>
        <begin position="344"/>
        <end position="431"/>
    </location>
</feature>
<gene>
    <name evidence="8" type="ORF">G352_11452</name>
</gene>
<feature type="transmembrane region" description="Helical" evidence="7">
    <location>
        <begin position="270"/>
        <end position="293"/>
    </location>
</feature>
<feature type="transmembrane region" description="Helical" evidence="7">
    <location>
        <begin position="150"/>
        <end position="173"/>
    </location>
</feature>
<evidence type="ECO:0000313" key="9">
    <source>
        <dbReference type="Proteomes" id="UP000011731"/>
    </source>
</evidence>
<dbReference type="Proteomes" id="UP000011731">
    <property type="component" value="Unassembled WGS sequence"/>
</dbReference>
<feature type="compositionally biased region" description="Polar residues" evidence="6">
    <location>
        <begin position="413"/>
        <end position="431"/>
    </location>
</feature>
<name>M2XV62_9NOCA</name>
<feature type="region of interest" description="Disordered" evidence="6">
    <location>
        <begin position="28"/>
        <end position="62"/>
    </location>
</feature>
<feature type="compositionally biased region" description="Basic and acidic residues" evidence="6">
    <location>
        <begin position="354"/>
        <end position="378"/>
    </location>
</feature>
<dbReference type="Pfam" id="PF07332">
    <property type="entry name" value="Phage_holin_3_6"/>
    <property type="match status" value="1"/>
</dbReference>
<sequence>MLRRAGGFRCTAQARSWVPGRGVWSAGATGTSGTMTADHRVRDGSEARAEDSRKPDSPTDLTKPSWTYVLRKTAREFSHDQCTDLAAGLTYYAVLSLFPALLVVVSLLGVFGQGATTVGTVLQLVEDLGPTDAVNTLRGPVEQLVQAPTAGLALILGIAGALWSASGYVGAFGRAMNRIYEIEEGRPIWKLRPWMLLITALALIAMGATALMLVVSGPIARAVGDVIGLGETSVTIWSIAKWPVILLLVIMIIAVLYYATPNVSQPKFRWISLGATIAIVTWIVASLAFAFYVSNFGSYNKTYGSLAGAIVFLLWLWITNLALLFGAEFDAELERGRQLQAGIEAEETLQLPPRDTRNIEKNEEKRQEDIERGRELRLAHTVSGRESADDAEGDRPAPEVARPPEVARHGKDSTMTASPGGTPSATDPSELSTAQLTERLTTQVSMLVRTEVGHALDEVKAKGTRIGVGVGISGAGLMLIYLGIGALIATAILGLATVLSPWLAALIVALVVLAIGGTLAAVGASRAKNSAPPVPSETVESVRKDVNTVKEHVR</sequence>
<dbReference type="EMBL" id="AOEX01000035">
    <property type="protein sequence ID" value="EME64846.1"/>
    <property type="molecule type" value="Genomic_DNA"/>
</dbReference>
<feature type="transmembrane region" description="Helical" evidence="7">
    <location>
        <begin position="502"/>
        <end position="522"/>
    </location>
</feature>
<evidence type="ECO:0000256" key="1">
    <source>
        <dbReference type="ARBA" id="ARBA00004651"/>
    </source>
</evidence>
<evidence type="ECO:0000256" key="4">
    <source>
        <dbReference type="ARBA" id="ARBA00022989"/>
    </source>
</evidence>
<dbReference type="PANTHER" id="PTHR30213">
    <property type="entry name" value="INNER MEMBRANE PROTEIN YHJD"/>
    <property type="match status" value="1"/>
</dbReference>
<dbReference type="Pfam" id="PF03631">
    <property type="entry name" value="Virul_fac_BrkB"/>
    <property type="match status" value="1"/>
</dbReference>
<keyword evidence="2" id="KW-1003">Cell membrane</keyword>
<feature type="compositionally biased region" description="Basic and acidic residues" evidence="6">
    <location>
        <begin position="37"/>
        <end position="57"/>
    </location>
</feature>
<proteinExistence type="predicted"/>
<keyword evidence="4 7" id="KW-1133">Transmembrane helix</keyword>
<dbReference type="GO" id="GO:0005886">
    <property type="term" value="C:plasma membrane"/>
    <property type="evidence" value="ECO:0007669"/>
    <property type="project" value="UniProtKB-SubCell"/>
</dbReference>
<comment type="caution">
    <text evidence="8">The sequence shown here is derived from an EMBL/GenBank/DDBJ whole genome shotgun (WGS) entry which is preliminary data.</text>
</comment>
<feature type="transmembrane region" description="Helical" evidence="7">
    <location>
        <begin position="89"/>
        <end position="111"/>
    </location>
</feature>
<dbReference type="PATRIC" id="fig|1278076.4.peg.2380"/>
<keyword evidence="5 7" id="KW-0472">Membrane</keyword>
<dbReference type="InterPro" id="IPR017039">
    <property type="entry name" value="Virul_fac_BrkB"/>
</dbReference>
<evidence type="ECO:0000256" key="5">
    <source>
        <dbReference type="ARBA" id="ARBA00023136"/>
    </source>
</evidence>
<evidence type="ECO:0000256" key="6">
    <source>
        <dbReference type="SAM" id="MobiDB-lite"/>
    </source>
</evidence>
<organism evidence="8 9">
    <name type="scientific">Rhodococcus ruber BKS 20-38</name>
    <dbReference type="NCBI Taxonomy" id="1278076"/>
    <lineage>
        <taxon>Bacteria</taxon>
        <taxon>Bacillati</taxon>
        <taxon>Actinomycetota</taxon>
        <taxon>Actinomycetes</taxon>
        <taxon>Mycobacteriales</taxon>
        <taxon>Nocardiaceae</taxon>
        <taxon>Rhodococcus</taxon>
    </lineage>
</organism>
<keyword evidence="3 7" id="KW-0812">Transmembrane</keyword>
<feature type="transmembrane region" description="Helical" evidence="7">
    <location>
        <begin position="305"/>
        <end position="327"/>
    </location>
</feature>
<evidence type="ECO:0000256" key="2">
    <source>
        <dbReference type="ARBA" id="ARBA00022475"/>
    </source>
</evidence>